<dbReference type="InterPro" id="IPR051531">
    <property type="entry name" value="N-acetyltransferase"/>
</dbReference>
<dbReference type="PROSITE" id="PS51186">
    <property type="entry name" value="GNAT"/>
    <property type="match status" value="1"/>
</dbReference>
<organism evidence="6">
    <name type="scientific">Nakamurella sp. A5-74</name>
    <dbReference type="NCBI Taxonomy" id="3158264"/>
    <lineage>
        <taxon>Bacteria</taxon>
        <taxon>Bacillati</taxon>
        <taxon>Actinomycetota</taxon>
        <taxon>Actinomycetes</taxon>
        <taxon>Nakamurellales</taxon>
        <taxon>Nakamurellaceae</taxon>
        <taxon>Nakamurella</taxon>
    </lineage>
</organism>
<dbReference type="GO" id="GO:0008999">
    <property type="term" value="F:protein-N-terminal-alanine acetyltransferase activity"/>
    <property type="evidence" value="ECO:0007669"/>
    <property type="project" value="TreeGrafter"/>
</dbReference>
<dbReference type="EMBL" id="CP159218">
    <property type="protein sequence ID" value="XCG63021.1"/>
    <property type="molecule type" value="Genomic_DNA"/>
</dbReference>
<name>A0AAU8DMK3_9ACTN</name>
<gene>
    <name evidence="6" type="ORF">ABLG96_17680</name>
</gene>
<dbReference type="GO" id="GO:0005737">
    <property type="term" value="C:cytoplasm"/>
    <property type="evidence" value="ECO:0007669"/>
    <property type="project" value="TreeGrafter"/>
</dbReference>
<sequence length="248" mass="27574">MNERYSSLPQRVSALGPVACRRGQVLLRPLTRSDGARWRHLRLQDEPILRPWEVSSAMTWDERHDGGAWRRHRRELRSAEVRGEAIALAICLDDEFVGQVTVGGIQRGVLRSGWIGYWVGTPWNGLGVATTAVALAVDFALSRGGLHRVEATIAPGNVASRKVVSRLGFRQEGLLERYLDVDGRWQDHLLFAMTAEELVRPLAERVAEILAAPRHSSGSSSDPQHSVPAPRPDAEPIITRANREIPHD</sequence>
<evidence type="ECO:0000256" key="4">
    <source>
        <dbReference type="SAM" id="MobiDB-lite"/>
    </source>
</evidence>
<keyword evidence="1 6" id="KW-0808">Transferase</keyword>
<proteinExistence type="inferred from homology"/>
<dbReference type="AlphaFoldDB" id="A0AAU8DMK3"/>
<evidence type="ECO:0000259" key="5">
    <source>
        <dbReference type="PROSITE" id="PS51186"/>
    </source>
</evidence>
<protein>
    <submittedName>
        <fullName evidence="6">GNAT family protein</fullName>
        <ecNumber evidence="6">2.-.-.-</ecNumber>
    </submittedName>
</protein>
<dbReference type="InterPro" id="IPR016181">
    <property type="entry name" value="Acyl_CoA_acyltransferase"/>
</dbReference>
<dbReference type="EC" id="2.-.-.-" evidence="6"/>
<dbReference type="Pfam" id="PF13302">
    <property type="entry name" value="Acetyltransf_3"/>
    <property type="match status" value="1"/>
</dbReference>
<dbReference type="RefSeq" id="WP_353648636.1">
    <property type="nucleotide sequence ID" value="NZ_CP159218.1"/>
</dbReference>
<feature type="domain" description="N-acetyltransferase" evidence="5">
    <location>
        <begin position="25"/>
        <end position="196"/>
    </location>
</feature>
<keyword evidence="2" id="KW-0012">Acyltransferase</keyword>
<evidence type="ECO:0000256" key="3">
    <source>
        <dbReference type="ARBA" id="ARBA00038502"/>
    </source>
</evidence>
<dbReference type="PANTHER" id="PTHR43792:SF8">
    <property type="entry name" value="[RIBOSOMAL PROTEIN US5]-ALANINE N-ACETYLTRANSFERASE"/>
    <property type="match status" value="1"/>
</dbReference>
<dbReference type="InterPro" id="IPR000182">
    <property type="entry name" value="GNAT_dom"/>
</dbReference>
<reference evidence="6" key="1">
    <citation type="submission" date="2024-05" db="EMBL/GenBank/DDBJ databases">
        <authorList>
            <person name="Cai S.Y."/>
            <person name="Jin L.M."/>
            <person name="Li H.R."/>
        </authorList>
    </citation>
    <scope>NUCLEOTIDE SEQUENCE</scope>
    <source>
        <strain evidence="6">A5-74</strain>
    </source>
</reference>
<evidence type="ECO:0000256" key="2">
    <source>
        <dbReference type="ARBA" id="ARBA00023315"/>
    </source>
</evidence>
<dbReference type="Gene3D" id="3.40.630.30">
    <property type="match status" value="1"/>
</dbReference>
<feature type="region of interest" description="Disordered" evidence="4">
    <location>
        <begin position="213"/>
        <end position="248"/>
    </location>
</feature>
<evidence type="ECO:0000256" key="1">
    <source>
        <dbReference type="ARBA" id="ARBA00022679"/>
    </source>
</evidence>
<accession>A0AAU8DMK3</accession>
<dbReference type="SUPFAM" id="SSF55729">
    <property type="entry name" value="Acyl-CoA N-acyltransferases (Nat)"/>
    <property type="match status" value="1"/>
</dbReference>
<evidence type="ECO:0000313" key="6">
    <source>
        <dbReference type="EMBL" id="XCG63021.1"/>
    </source>
</evidence>
<dbReference type="PANTHER" id="PTHR43792">
    <property type="entry name" value="GNAT FAMILY, PUTATIVE (AFU_ORTHOLOGUE AFUA_3G00765)-RELATED-RELATED"/>
    <property type="match status" value="1"/>
</dbReference>
<comment type="similarity">
    <text evidence="3">Belongs to the acetyltransferase family. RimJ subfamily.</text>
</comment>